<evidence type="ECO:0000313" key="9">
    <source>
        <dbReference type="RefSeq" id="XP_008779531.2"/>
    </source>
</evidence>
<dbReference type="OrthoDB" id="426718at2759"/>
<dbReference type="InterPro" id="IPR002921">
    <property type="entry name" value="Fungal_lipase-type"/>
</dbReference>
<evidence type="ECO:0000259" key="6">
    <source>
        <dbReference type="Pfam" id="PF01764"/>
    </source>
</evidence>
<evidence type="ECO:0000256" key="2">
    <source>
        <dbReference type="ARBA" id="ARBA00004496"/>
    </source>
</evidence>
<evidence type="ECO:0000256" key="1">
    <source>
        <dbReference type="ARBA" id="ARBA00004123"/>
    </source>
</evidence>
<evidence type="ECO:0000256" key="4">
    <source>
        <dbReference type="ARBA" id="ARBA00022821"/>
    </source>
</evidence>
<evidence type="ECO:0000256" key="5">
    <source>
        <dbReference type="ARBA" id="ARBA00023242"/>
    </source>
</evidence>
<dbReference type="PANTHER" id="PTHR47090">
    <property type="entry name" value="PROTEIN EDS1-RELATED"/>
    <property type="match status" value="1"/>
</dbReference>
<dbReference type="Pfam" id="PF01764">
    <property type="entry name" value="Lipase_3"/>
    <property type="match status" value="1"/>
</dbReference>
<reference evidence="9" key="2">
    <citation type="submission" date="2025-08" db="UniProtKB">
        <authorList>
            <consortium name="RefSeq"/>
        </authorList>
    </citation>
    <scope>IDENTIFICATION</scope>
    <source>
        <tissue evidence="9">Young leaves</tissue>
    </source>
</reference>
<dbReference type="AlphaFoldDB" id="A0A8B7BKG6"/>
<dbReference type="InterPro" id="IPR044214">
    <property type="entry name" value="EDS1-like"/>
</dbReference>
<feature type="domain" description="Fungal lipase-type" evidence="6">
    <location>
        <begin position="91"/>
        <end position="201"/>
    </location>
</feature>
<comment type="subcellular location">
    <subcellularLocation>
        <location evidence="2">Cytoplasm</location>
    </subcellularLocation>
    <subcellularLocation>
        <location evidence="1">Nucleus</location>
    </subcellularLocation>
</comment>
<dbReference type="GO" id="GO:0005634">
    <property type="term" value="C:nucleus"/>
    <property type="evidence" value="ECO:0007669"/>
    <property type="project" value="UniProtKB-SubCell"/>
</dbReference>
<dbReference type="Pfam" id="PF18117">
    <property type="entry name" value="EDS1_EP"/>
    <property type="match status" value="1"/>
</dbReference>
<sequence length="623" mass="70487">MASREGLAAMRDEEKALVAVCCSVCMSAHRSPSSPFVLRTVSHPFPSAVFAFPASWSVDDWILAGERGGPFGESEIDASLFPSLRSIGNDEAARVNTAFLRSFQRLLKDSRLQAEVHRALAKKKRIVFTGHSSGGSVSVLAAIWLLEQFFKLDNKDQVLPFCVTFGSPLVGDRVFSHALQREDWSCCFLHFVTAVDAIPRSLLAPLSSFKQEFQAILHFLCPKSLCFSLNTIGEPLVILFYGTMLRNALSISSHRACLIMGCTNPLLEVIPGLVKLTPYRPFGTYVFCSNNGRLVSLKNPDAILQVLFYSFQLTSKEDLTEVAYRSLEEHLLYEPKIKDCLAMQDVVSVDCLEAIPLSLNDGISDQMQSIETMLEDLQLSLEARLCLRAAGEWESQKLRNQAKIDANYSKIQEALSSLSNYRATCEIRGLGYYDTFKLQKDREDFDANVRRLELAGLWDEIVEMLRRHELPDNFEGRTDWVELGTSYRCLVEPLDIANYYRHAKNEDTGPYMVKGRPRRYKYTQRWLEQANRMPPWSSVESCFWAEVEELCIDSSSSKPFEEMKGKVLELEKEASMWLSSGKLGKDVLLEESTFVKWWKTLPIQHRLGSCISRLMNGENISGS</sequence>
<dbReference type="GO" id="GO:0006629">
    <property type="term" value="P:lipid metabolic process"/>
    <property type="evidence" value="ECO:0007669"/>
    <property type="project" value="InterPro"/>
</dbReference>
<keyword evidence="8" id="KW-1185">Reference proteome</keyword>
<keyword evidence="4" id="KW-0611">Plant defense</keyword>
<evidence type="ECO:0000256" key="3">
    <source>
        <dbReference type="ARBA" id="ARBA00022490"/>
    </source>
</evidence>
<gene>
    <name evidence="9" type="primary">LOC103699268</name>
</gene>
<reference evidence="8" key="1">
    <citation type="journal article" date="2019" name="Nat. Commun.">
        <title>Genome-wide association mapping of date palm fruit traits.</title>
        <authorList>
            <person name="Hazzouri K.M."/>
            <person name="Gros-Balthazard M."/>
            <person name="Flowers J.M."/>
            <person name="Copetti D."/>
            <person name="Lemansour A."/>
            <person name="Lebrun M."/>
            <person name="Masmoudi K."/>
            <person name="Ferrand S."/>
            <person name="Dhar M.I."/>
            <person name="Fresquez Z.A."/>
            <person name="Rosas U."/>
            <person name="Zhang J."/>
            <person name="Talag J."/>
            <person name="Lee S."/>
            <person name="Kudrna D."/>
            <person name="Powell R.F."/>
            <person name="Leitch I.J."/>
            <person name="Krueger R.R."/>
            <person name="Wing R.A."/>
            <person name="Amiri K.M.A."/>
            <person name="Purugganan M.D."/>
        </authorList>
    </citation>
    <scope>NUCLEOTIDE SEQUENCE [LARGE SCALE GENOMIC DNA]</scope>
    <source>
        <strain evidence="8">cv. Khalas</strain>
    </source>
</reference>
<accession>A0A8B7BKG6</accession>
<evidence type="ECO:0000313" key="8">
    <source>
        <dbReference type="Proteomes" id="UP000228380"/>
    </source>
</evidence>
<dbReference type="GeneID" id="103699268"/>
<evidence type="ECO:0000259" key="7">
    <source>
        <dbReference type="Pfam" id="PF18117"/>
    </source>
</evidence>
<dbReference type="PANTHER" id="PTHR47090:SF2">
    <property type="entry name" value="PROTEIN EDS1-RELATED"/>
    <property type="match status" value="1"/>
</dbReference>
<dbReference type="RefSeq" id="XP_008779531.2">
    <property type="nucleotide sequence ID" value="XM_008781309.4"/>
</dbReference>
<dbReference type="KEGG" id="pda:103699268"/>
<dbReference type="InterPro" id="IPR029058">
    <property type="entry name" value="AB_hydrolase_fold"/>
</dbReference>
<protein>
    <submittedName>
        <fullName evidence="9">Protein EDS1B-like</fullName>
    </submittedName>
</protein>
<feature type="domain" description="EDS1 EP" evidence="7">
    <location>
        <begin position="417"/>
        <end position="612"/>
    </location>
</feature>
<dbReference type="GO" id="GO:0005737">
    <property type="term" value="C:cytoplasm"/>
    <property type="evidence" value="ECO:0007669"/>
    <property type="project" value="UniProtKB-SubCell"/>
</dbReference>
<dbReference type="InterPro" id="IPR041266">
    <property type="entry name" value="EDS1_EP"/>
</dbReference>
<dbReference type="Proteomes" id="UP000228380">
    <property type="component" value="Chromosome 1"/>
</dbReference>
<keyword evidence="3" id="KW-0963">Cytoplasm</keyword>
<dbReference type="Gene3D" id="3.40.50.1820">
    <property type="entry name" value="alpha/beta hydrolase"/>
    <property type="match status" value="1"/>
</dbReference>
<dbReference type="GO" id="GO:0006952">
    <property type="term" value="P:defense response"/>
    <property type="evidence" value="ECO:0007669"/>
    <property type="project" value="UniProtKB-KW"/>
</dbReference>
<dbReference type="SUPFAM" id="SSF53474">
    <property type="entry name" value="alpha/beta-Hydrolases"/>
    <property type="match status" value="1"/>
</dbReference>
<organism evidence="8 9">
    <name type="scientific">Phoenix dactylifera</name>
    <name type="common">Date palm</name>
    <dbReference type="NCBI Taxonomy" id="42345"/>
    <lineage>
        <taxon>Eukaryota</taxon>
        <taxon>Viridiplantae</taxon>
        <taxon>Streptophyta</taxon>
        <taxon>Embryophyta</taxon>
        <taxon>Tracheophyta</taxon>
        <taxon>Spermatophyta</taxon>
        <taxon>Magnoliopsida</taxon>
        <taxon>Liliopsida</taxon>
        <taxon>Arecaceae</taxon>
        <taxon>Coryphoideae</taxon>
        <taxon>Phoeniceae</taxon>
        <taxon>Phoenix</taxon>
    </lineage>
</organism>
<proteinExistence type="predicted"/>
<name>A0A8B7BKG6_PHODC</name>
<keyword evidence="5" id="KW-0539">Nucleus</keyword>